<reference evidence="1" key="1">
    <citation type="submission" date="2021-03" db="EMBL/GenBank/DDBJ databases">
        <title>Evolutionary priming and transition to the ectomycorrhizal habit in an iconic lineage of mushroom-forming fungi: is preadaptation a requirement?</title>
        <authorList>
            <consortium name="DOE Joint Genome Institute"/>
            <person name="Looney B.P."/>
            <person name="Miyauchi S."/>
            <person name="Morin E."/>
            <person name="Drula E."/>
            <person name="Courty P.E."/>
            <person name="Chicoki N."/>
            <person name="Fauchery L."/>
            <person name="Kohler A."/>
            <person name="Kuo A."/>
            <person name="LaButti K."/>
            <person name="Pangilinan J."/>
            <person name="Lipzen A."/>
            <person name="Riley R."/>
            <person name="Andreopoulos W."/>
            <person name="He G."/>
            <person name="Johnson J."/>
            <person name="Barry K.W."/>
            <person name="Grigoriev I.V."/>
            <person name="Nagy L."/>
            <person name="Hibbett D."/>
            <person name="Henrissat B."/>
            <person name="Matheny P.B."/>
            <person name="Labbe J."/>
            <person name="Martin A.F."/>
        </authorList>
    </citation>
    <scope>NUCLEOTIDE SEQUENCE</scope>
    <source>
        <strain evidence="1">BPL698</strain>
    </source>
</reference>
<name>A0ACC0UMA9_9AGAM</name>
<organism evidence="1 2">
    <name type="scientific">Russula earlei</name>
    <dbReference type="NCBI Taxonomy" id="71964"/>
    <lineage>
        <taxon>Eukaryota</taxon>
        <taxon>Fungi</taxon>
        <taxon>Dikarya</taxon>
        <taxon>Basidiomycota</taxon>
        <taxon>Agaricomycotina</taxon>
        <taxon>Agaricomycetes</taxon>
        <taxon>Russulales</taxon>
        <taxon>Russulaceae</taxon>
        <taxon>Russula</taxon>
    </lineage>
</organism>
<proteinExistence type="predicted"/>
<accession>A0ACC0UMA9</accession>
<evidence type="ECO:0000313" key="2">
    <source>
        <dbReference type="Proteomes" id="UP001207468"/>
    </source>
</evidence>
<protein>
    <submittedName>
        <fullName evidence="1">Uncharacterized protein</fullName>
    </submittedName>
</protein>
<sequence>MASKVFACEEEREYWDEDTTVLTLDVRLGVPNDVREQKKGKLDHGHRREADLPSCGRNARCGDARASCDGIQSVVASSPPQRWRSNKQMEETGHLYGLFTHTDGDLTRNHGAHDDPESDNNMWKMYLKEVDEIHKPSMDAWREDSNGVIVLAALFSAIVGAFIIESYKKLSPDSGDQTVALLTQISQQLANFSPNGSNVKPSVDQSFSPGASILWVNGLWLMSLVLSVTSALHSTLLQEWARTYTQIPQLPMKLSQRARVTSFLFSGLIKYKISVAMLTAQALLHASVFLFFTGLVIFFFTIHKTMAIVVLIPIILFGLAYFMLTVLRLFDPDCPYHTPATWIMFYPLYIPVSLAKLCLGWIVRQMGGTLIPFELGGLPPPSQRKSLKSLESWYHALEHYQHDPVARLISRAMDATEDVDCNALTQLFSLLSQADEYKTSEFVACMPRNKMVELVTPLIQSGNIMFGQPPLTALRSCVDGMHKIGLDEAVRERSVLVSLHAVRHIAKAFIVPDGVPSELARSLLDNVVANFANASRMRSMWNDTNATIRIASRSVCALLAKSVLKTQHTAQSLSWLQDVFGETLSATHDTNTLELMNLKSFVYGVLLHQQGDLTTEDAISFTETLLILMNAGVRAPFRRDIFQEQLSALIGRIQQDGLEGSDAVVDKLRRIFHDFLYPHV</sequence>
<gene>
    <name evidence="1" type="ORF">F5148DRAFT_1365479</name>
</gene>
<dbReference type="EMBL" id="JAGFNK010000011">
    <property type="protein sequence ID" value="KAI9512219.1"/>
    <property type="molecule type" value="Genomic_DNA"/>
</dbReference>
<dbReference type="Proteomes" id="UP001207468">
    <property type="component" value="Unassembled WGS sequence"/>
</dbReference>
<evidence type="ECO:0000313" key="1">
    <source>
        <dbReference type="EMBL" id="KAI9512219.1"/>
    </source>
</evidence>
<comment type="caution">
    <text evidence="1">The sequence shown here is derived from an EMBL/GenBank/DDBJ whole genome shotgun (WGS) entry which is preliminary data.</text>
</comment>
<keyword evidence="2" id="KW-1185">Reference proteome</keyword>